<sequence length="187" mass="20942">MVDQLRKENVKLIISLLGSNVALARKLNMDPAYISRLMNNKGDKEVSIGFISKVENAFSIPRGFLEEKLRSSSDLLPYIMGGEQDKNLNQNANMQDIENLKVVSIHSSKPNTVTLIKPILSDELKSGDIVVANKNNLIEEYEAIQISSQDKLLFIKVKNQAKPELECLTMDEILGVKIKEYPVLVSL</sequence>
<geneLocation type="plasmid" evidence="1 2">
    <name>pVP-16-VB00198-1</name>
</geneLocation>
<keyword evidence="1" id="KW-0614">Plasmid</keyword>
<protein>
    <submittedName>
        <fullName evidence="1">Uncharacterized protein</fullName>
    </submittedName>
</protein>
<accession>A0AA46USP8</accession>
<organism evidence="1 2">
    <name type="scientific">Vibrio parahaemolyticus</name>
    <dbReference type="NCBI Taxonomy" id="670"/>
    <lineage>
        <taxon>Bacteria</taxon>
        <taxon>Pseudomonadati</taxon>
        <taxon>Pseudomonadota</taxon>
        <taxon>Gammaproteobacteria</taxon>
        <taxon>Vibrionales</taxon>
        <taxon>Vibrionaceae</taxon>
        <taxon>Vibrio</taxon>
    </lineage>
</organism>
<gene>
    <name evidence="1" type="ORF">M5598_29030</name>
</gene>
<evidence type="ECO:0000313" key="2">
    <source>
        <dbReference type="Proteomes" id="UP001163036"/>
    </source>
</evidence>
<dbReference type="RefSeq" id="WP_264400271.1">
    <property type="nucleotide sequence ID" value="NZ_CP062152.1"/>
</dbReference>
<proteinExistence type="predicted"/>
<dbReference type="EMBL" id="CP097357">
    <property type="protein sequence ID" value="UYV30034.1"/>
    <property type="molecule type" value="Genomic_DNA"/>
</dbReference>
<evidence type="ECO:0000313" key="1">
    <source>
        <dbReference type="EMBL" id="UYV30034.1"/>
    </source>
</evidence>
<dbReference type="AlphaFoldDB" id="A0AA46USP8"/>
<name>A0AA46USP8_VIBPH</name>
<reference evidence="1" key="1">
    <citation type="submission" date="2022-05" db="EMBL/GenBank/DDBJ databases">
        <title>Megaplasmid of Vibrio parahaemolyticus.</title>
        <authorList>
            <person name="Strauch E."/>
            <person name="Borowiak M."/>
        </authorList>
    </citation>
    <scope>NUCLEOTIDE SEQUENCE</scope>
    <source>
        <strain evidence="1">16-VB00198</strain>
        <plasmid evidence="1">pVP-16-VB00198-1</plasmid>
    </source>
</reference>
<dbReference type="Proteomes" id="UP001163036">
    <property type="component" value="Plasmid pVP-16-VB00198-1"/>
</dbReference>